<proteinExistence type="predicted"/>
<reference evidence="1" key="1">
    <citation type="submission" date="2021-05" db="EMBL/GenBank/DDBJ databases">
        <authorList>
            <person name="Pan Q."/>
            <person name="Jouanno E."/>
            <person name="Zahm M."/>
            <person name="Klopp C."/>
            <person name="Cabau C."/>
            <person name="Louis A."/>
            <person name="Berthelot C."/>
            <person name="Parey E."/>
            <person name="Roest Crollius H."/>
            <person name="Montfort J."/>
            <person name="Robinson-Rechavi M."/>
            <person name="Bouchez O."/>
            <person name="Lampietro C."/>
            <person name="Lopez Roques C."/>
            <person name="Donnadieu C."/>
            <person name="Postlethwait J."/>
            <person name="Bobe J."/>
            <person name="Dillon D."/>
            <person name="Chandos A."/>
            <person name="von Hippel F."/>
            <person name="Guiguen Y."/>
        </authorList>
    </citation>
    <scope>NUCLEOTIDE SEQUENCE</scope>
    <source>
        <strain evidence="1">YG-Jan2019</strain>
    </source>
</reference>
<keyword evidence="2" id="KW-1185">Reference proteome</keyword>
<evidence type="ECO:0000313" key="1">
    <source>
        <dbReference type="EMBL" id="KAJ7987102.1"/>
    </source>
</evidence>
<name>A0ACC2F6Y8_DALPE</name>
<sequence length="438" mass="47936">MRSDEFRGEELICSTFSNTSKTSIPINHHEYDVIRKCFNEKYCYHILLFSLSEDPTMALAGVRVIELAGLAPVPFCGMILADFGAKVIRVDRTKVAMAMDTQARGKRSVALNLKSPEGVAVLKKLCVQSDVILEPFRKGVMEKMGLGPEELLKENPRLIYARLTGYGQSGAYAKAAGHDINYLAMSGLLSMLGRSNEKPYAPLNLVADFAGGGLTCAFGVVLALLERTKSGRGQVIDSSMVEGAAYVGSFMWKSRKIGLWNNSRGENLLDSGAPFYDTYRTSDGRYVAVGAIEPQFYTQLVHGLGLDAASLPSQMSFDDWPKLRQVFTNQFASKTQEEWARVFDGTDACVTPVLSMDEVISHPHNQERASFHRDAQGEVTPNPAPVLSQTPGSPCLARDPIIGEHTRPVLEEFGFKPAEVDQLLSAGVIECNAAKARL</sequence>
<dbReference type="Proteomes" id="UP001157502">
    <property type="component" value="Chromosome 33"/>
</dbReference>
<accession>A0ACC2F6Y8</accession>
<evidence type="ECO:0000313" key="2">
    <source>
        <dbReference type="Proteomes" id="UP001157502"/>
    </source>
</evidence>
<comment type="caution">
    <text evidence="1">The sequence shown here is derived from an EMBL/GenBank/DDBJ whole genome shotgun (WGS) entry which is preliminary data.</text>
</comment>
<dbReference type="EMBL" id="CM055760">
    <property type="protein sequence ID" value="KAJ7987102.1"/>
    <property type="molecule type" value="Genomic_DNA"/>
</dbReference>
<organism evidence="1 2">
    <name type="scientific">Dallia pectoralis</name>
    <name type="common">Alaska blackfish</name>
    <dbReference type="NCBI Taxonomy" id="75939"/>
    <lineage>
        <taxon>Eukaryota</taxon>
        <taxon>Metazoa</taxon>
        <taxon>Chordata</taxon>
        <taxon>Craniata</taxon>
        <taxon>Vertebrata</taxon>
        <taxon>Euteleostomi</taxon>
        <taxon>Actinopterygii</taxon>
        <taxon>Neopterygii</taxon>
        <taxon>Teleostei</taxon>
        <taxon>Protacanthopterygii</taxon>
        <taxon>Esociformes</taxon>
        <taxon>Umbridae</taxon>
        <taxon>Dallia</taxon>
    </lineage>
</organism>
<protein>
    <submittedName>
        <fullName evidence="1">Uncharacterized protein</fullName>
    </submittedName>
</protein>
<gene>
    <name evidence="1" type="ORF">DPEC_G00335270</name>
</gene>